<evidence type="ECO:0000313" key="2">
    <source>
        <dbReference type="Proteomes" id="UP000887565"/>
    </source>
</evidence>
<protein>
    <submittedName>
        <fullName evidence="3">Uncharacterized protein</fullName>
    </submittedName>
</protein>
<proteinExistence type="predicted"/>
<reference evidence="3" key="1">
    <citation type="submission" date="2022-11" db="UniProtKB">
        <authorList>
            <consortium name="WormBaseParasite"/>
        </authorList>
    </citation>
    <scope>IDENTIFICATION</scope>
</reference>
<accession>A0A915J7G5</accession>
<feature type="region of interest" description="Disordered" evidence="1">
    <location>
        <begin position="1"/>
        <end position="46"/>
    </location>
</feature>
<sequence>MEALKNPPKDVFKARLPLPPHMDVEPATSSATSIPPMVKSQPPMAPMPVTTTTVTHTTSLLPKAPTSAQSTAYAQLPVVIATRLVLGVAPPTSSTLTVEPRLPSEATQLPNYTHFRTTDSGHCVTLVTPRYPPRIDPSVEFLMLRTLQEMVLINFFGRLSIGITMAVHIRATNTSLAMYQ</sequence>
<name>A0A915J7G5_ROMCU</name>
<evidence type="ECO:0000256" key="1">
    <source>
        <dbReference type="SAM" id="MobiDB-lite"/>
    </source>
</evidence>
<dbReference type="WBParaSite" id="nRc.2.0.1.t22402-RA">
    <property type="protein sequence ID" value="nRc.2.0.1.t22402-RA"/>
    <property type="gene ID" value="nRc.2.0.1.g22402"/>
</dbReference>
<organism evidence="2 3">
    <name type="scientific">Romanomermis culicivorax</name>
    <name type="common">Nematode worm</name>
    <dbReference type="NCBI Taxonomy" id="13658"/>
    <lineage>
        <taxon>Eukaryota</taxon>
        <taxon>Metazoa</taxon>
        <taxon>Ecdysozoa</taxon>
        <taxon>Nematoda</taxon>
        <taxon>Enoplea</taxon>
        <taxon>Dorylaimia</taxon>
        <taxon>Mermithida</taxon>
        <taxon>Mermithoidea</taxon>
        <taxon>Mermithidae</taxon>
        <taxon>Romanomermis</taxon>
    </lineage>
</organism>
<evidence type="ECO:0000313" key="3">
    <source>
        <dbReference type="WBParaSite" id="nRc.2.0.1.t22402-RA"/>
    </source>
</evidence>
<dbReference type="AlphaFoldDB" id="A0A915J7G5"/>
<keyword evidence="2" id="KW-1185">Reference proteome</keyword>
<dbReference type="Proteomes" id="UP000887565">
    <property type="component" value="Unplaced"/>
</dbReference>